<evidence type="ECO:0000313" key="1">
    <source>
        <dbReference type="EMBL" id="VEL35517.1"/>
    </source>
</evidence>
<dbReference type="AlphaFoldDB" id="A0A3S5AQT7"/>
<dbReference type="EMBL" id="CAAALY010250024">
    <property type="protein sequence ID" value="VEL35517.1"/>
    <property type="molecule type" value="Genomic_DNA"/>
</dbReference>
<accession>A0A3S5AQT7</accession>
<proteinExistence type="predicted"/>
<gene>
    <name evidence="1" type="ORF">PXEA_LOCUS28957</name>
</gene>
<sequence>MRLSISELCASAAINRVPTRTGAGSENSIIRPNGLVARRSVIAAPLPTPPRSCPCPFALYRLPFLHQPQHTHTHTHKDAEGVRAGQTNGMKLNEDGQMQLRQHPPRASAPQAMLVTTTGFSCQHTHRHALTPAPAPAEAAAAAAAQTGQADRCELAKFAPIIIDHTSVAMLTRGLYSSSLIDLQAIHRPLTGSL</sequence>
<dbReference type="Proteomes" id="UP000784294">
    <property type="component" value="Unassembled WGS sequence"/>
</dbReference>
<organism evidence="1 2">
    <name type="scientific">Protopolystoma xenopodis</name>
    <dbReference type="NCBI Taxonomy" id="117903"/>
    <lineage>
        <taxon>Eukaryota</taxon>
        <taxon>Metazoa</taxon>
        <taxon>Spiralia</taxon>
        <taxon>Lophotrochozoa</taxon>
        <taxon>Platyhelminthes</taxon>
        <taxon>Monogenea</taxon>
        <taxon>Polyopisthocotylea</taxon>
        <taxon>Polystomatidea</taxon>
        <taxon>Polystomatidae</taxon>
        <taxon>Protopolystoma</taxon>
    </lineage>
</organism>
<reference evidence="1" key="1">
    <citation type="submission" date="2018-11" db="EMBL/GenBank/DDBJ databases">
        <authorList>
            <consortium name="Pathogen Informatics"/>
        </authorList>
    </citation>
    <scope>NUCLEOTIDE SEQUENCE</scope>
</reference>
<comment type="caution">
    <text evidence="1">The sequence shown here is derived from an EMBL/GenBank/DDBJ whole genome shotgun (WGS) entry which is preliminary data.</text>
</comment>
<evidence type="ECO:0000313" key="2">
    <source>
        <dbReference type="Proteomes" id="UP000784294"/>
    </source>
</evidence>
<protein>
    <submittedName>
        <fullName evidence="1">Uncharacterized protein</fullName>
    </submittedName>
</protein>
<keyword evidence="2" id="KW-1185">Reference proteome</keyword>
<name>A0A3S5AQT7_9PLAT</name>